<sequence>MSDEHGTPARRRTSMAEIAAVPSDRPSVASLVGGARGFLEAVVPGALLVALYPATHRLGLSLGIAVTASAAVAVIRVSRRERLGPAVGSVLVTGAGALLALRSGKAEDAYLPGLVGTLFLVVVCLGSAAVRWPLVGLLLTLFGGQPVASWRESPRRLRNYRVVTTVFGLGYLVRACIQWPLYLAGSFTGMGIAKLVLGMPLYAVCGLLSWAWLRRLDRTGAGAVVPRQTRRTQAADATGAARAADPDVRAAT</sequence>
<reference evidence="3 4" key="1">
    <citation type="submission" date="2020-03" db="EMBL/GenBank/DDBJ databases">
        <title>Two novel Motilibacter sp.</title>
        <authorList>
            <person name="Liu S."/>
        </authorList>
    </citation>
    <scope>NUCLEOTIDE SEQUENCE [LARGE SCALE GENOMIC DNA]</scope>
    <source>
        <strain evidence="3 4">E257</strain>
    </source>
</reference>
<protein>
    <submittedName>
        <fullName evidence="3">DUF3159 domain-containing protein</fullName>
    </submittedName>
</protein>
<feature type="compositionally biased region" description="Low complexity" evidence="1">
    <location>
        <begin position="231"/>
        <end position="243"/>
    </location>
</feature>
<feature type="region of interest" description="Disordered" evidence="1">
    <location>
        <begin position="227"/>
        <end position="252"/>
    </location>
</feature>
<keyword evidence="2" id="KW-0812">Transmembrane</keyword>
<dbReference type="Pfam" id="PF11361">
    <property type="entry name" value="DUF3159"/>
    <property type="match status" value="1"/>
</dbReference>
<keyword evidence="2" id="KW-1133">Transmembrane helix</keyword>
<dbReference type="EMBL" id="JAANNP010000001">
    <property type="protein sequence ID" value="NHC12998.1"/>
    <property type="molecule type" value="Genomic_DNA"/>
</dbReference>
<dbReference type="RefSeq" id="WP_166278280.1">
    <property type="nucleotide sequence ID" value="NZ_JAANNP010000001.1"/>
</dbReference>
<organism evidence="3 4">
    <name type="scientific">Motilibacter deserti</name>
    <dbReference type="NCBI Taxonomy" id="2714956"/>
    <lineage>
        <taxon>Bacteria</taxon>
        <taxon>Bacillati</taxon>
        <taxon>Actinomycetota</taxon>
        <taxon>Actinomycetes</taxon>
        <taxon>Motilibacterales</taxon>
        <taxon>Motilibacteraceae</taxon>
        <taxon>Motilibacter</taxon>
    </lineage>
</organism>
<evidence type="ECO:0000313" key="4">
    <source>
        <dbReference type="Proteomes" id="UP000800981"/>
    </source>
</evidence>
<feature type="transmembrane region" description="Helical" evidence="2">
    <location>
        <begin position="162"/>
        <end position="183"/>
    </location>
</feature>
<keyword evidence="4" id="KW-1185">Reference proteome</keyword>
<keyword evidence="2" id="KW-0472">Membrane</keyword>
<feature type="transmembrane region" description="Helical" evidence="2">
    <location>
        <begin position="83"/>
        <end position="101"/>
    </location>
</feature>
<comment type="caution">
    <text evidence="3">The sequence shown here is derived from an EMBL/GenBank/DDBJ whole genome shotgun (WGS) entry which is preliminary data.</text>
</comment>
<accession>A0ABX0GR99</accession>
<dbReference type="InterPro" id="IPR016566">
    <property type="entry name" value="UCP010219"/>
</dbReference>
<feature type="transmembrane region" description="Helical" evidence="2">
    <location>
        <begin position="58"/>
        <end position="76"/>
    </location>
</feature>
<gene>
    <name evidence="3" type="ORF">G9H71_04305</name>
</gene>
<dbReference type="Proteomes" id="UP000800981">
    <property type="component" value="Unassembled WGS sequence"/>
</dbReference>
<evidence type="ECO:0000313" key="3">
    <source>
        <dbReference type="EMBL" id="NHC12998.1"/>
    </source>
</evidence>
<evidence type="ECO:0000256" key="2">
    <source>
        <dbReference type="SAM" id="Phobius"/>
    </source>
</evidence>
<name>A0ABX0GR99_9ACTN</name>
<feature type="transmembrane region" description="Helical" evidence="2">
    <location>
        <begin position="113"/>
        <end position="142"/>
    </location>
</feature>
<proteinExistence type="predicted"/>
<feature type="transmembrane region" description="Helical" evidence="2">
    <location>
        <begin position="195"/>
        <end position="213"/>
    </location>
</feature>
<evidence type="ECO:0000256" key="1">
    <source>
        <dbReference type="SAM" id="MobiDB-lite"/>
    </source>
</evidence>